<feature type="domain" description="EF-hand" evidence="7">
    <location>
        <begin position="140"/>
        <end position="175"/>
    </location>
</feature>
<accession>A0A3M7SVS7</accession>
<dbReference type="PRINTS" id="PR00450">
    <property type="entry name" value="RECOVERIN"/>
</dbReference>
<dbReference type="CDD" id="cd00051">
    <property type="entry name" value="EFh"/>
    <property type="match status" value="2"/>
</dbReference>
<dbReference type="GO" id="GO:0005509">
    <property type="term" value="F:calcium ion binding"/>
    <property type="evidence" value="ECO:0007669"/>
    <property type="project" value="InterPro"/>
</dbReference>
<dbReference type="EMBL" id="REGN01000714">
    <property type="protein sequence ID" value="RNA39698.1"/>
    <property type="molecule type" value="Genomic_DNA"/>
</dbReference>
<dbReference type="Proteomes" id="UP000276133">
    <property type="component" value="Unassembled WGS sequence"/>
</dbReference>
<protein>
    <submittedName>
        <fullName evidence="8">Neuronal calcium sensor 2</fullName>
    </submittedName>
</protein>
<sequence length="184" mass="21897">MSVMLTEEELKNIIEESGIEDIVIKSWYKEFLLFCPKGRMDRKQFFKFYKSLRGKLEDVNLYKIIDYLFTSFDKNSDGFLDFSEFLIAYAATSKGEIRKKLEFVFLFYDRDKNGYINDKEFLRGVESIYAFRGKNRKEYPPKQCVRDIFNNIDSNGDSKLNKDEFIRSCLGNKKLLELLSPYDY</sequence>
<proteinExistence type="inferred from homology"/>
<dbReference type="InterPro" id="IPR002048">
    <property type="entry name" value="EF_hand_dom"/>
</dbReference>
<evidence type="ECO:0000256" key="3">
    <source>
        <dbReference type="ARBA" id="ARBA00022723"/>
    </source>
</evidence>
<feature type="domain" description="EF-hand" evidence="7">
    <location>
        <begin position="96"/>
        <end position="131"/>
    </location>
</feature>
<keyword evidence="9" id="KW-1185">Reference proteome</keyword>
<evidence type="ECO:0000259" key="7">
    <source>
        <dbReference type="PROSITE" id="PS50222"/>
    </source>
</evidence>
<organism evidence="8 9">
    <name type="scientific">Brachionus plicatilis</name>
    <name type="common">Marine rotifer</name>
    <name type="synonym">Brachionus muelleri</name>
    <dbReference type="NCBI Taxonomy" id="10195"/>
    <lineage>
        <taxon>Eukaryota</taxon>
        <taxon>Metazoa</taxon>
        <taxon>Spiralia</taxon>
        <taxon>Gnathifera</taxon>
        <taxon>Rotifera</taxon>
        <taxon>Eurotatoria</taxon>
        <taxon>Monogononta</taxon>
        <taxon>Pseudotrocha</taxon>
        <taxon>Ploima</taxon>
        <taxon>Brachionidae</taxon>
        <taxon>Brachionus</taxon>
    </lineage>
</organism>
<evidence type="ECO:0000256" key="2">
    <source>
        <dbReference type="ARBA" id="ARBA00022707"/>
    </source>
</evidence>
<dbReference type="Pfam" id="PF13499">
    <property type="entry name" value="EF-hand_7"/>
    <property type="match status" value="1"/>
</dbReference>
<name>A0A3M7SVS7_BRAPC</name>
<evidence type="ECO:0000256" key="6">
    <source>
        <dbReference type="ARBA" id="ARBA00023288"/>
    </source>
</evidence>
<evidence type="ECO:0000313" key="8">
    <source>
        <dbReference type="EMBL" id="RNA39698.1"/>
    </source>
</evidence>
<feature type="domain" description="EF-hand" evidence="7">
    <location>
        <begin position="60"/>
        <end position="95"/>
    </location>
</feature>
<evidence type="ECO:0000256" key="5">
    <source>
        <dbReference type="ARBA" id="ARBA00022837"/>
    </source>
</evidence>
<dbReference type="STRING" id="10195.A0A3M7SVS7"/>
<gene>
    <name evidence="8" type="ORF">BpHYR1_010680</name>
</gene>
<dbReference type="PANTHER" id="PTHR23055:SF178">
    <property type="entry name" value="NEUROCALCIN HOMOLOG"/>
    <property type="match status" value="1"/>
</dbReference>
<evidence type="ECO:0000256" key="4">
    <source>
        <dbReference type="ARBA" id="ARBA00022737"/>
    </source>
</evidence>
<dbReference type="SMART" id="SM00054">
    <property type="entry name" value="EFh"/>
    <property type="match status" value="3"/>
</dbReference>
<keyword evidence="2" id="KW-0519">Myristate</keyword>
<dbReference type="AlphaFoldDB" id="A0A3M7SVS7"/>
<dbReference type="InterPro" id="IPR011992">
    <property type="entry name" value="EF-hand-dom_pair"/>
</dbReference>
<keyword evidence="3" id="KW-0479">Metal-binding</keyword>
<evidence type="ECO:0000313" key="9">
    <source>
        <dbReference type="Proteomes" id="UP000276133"/>
    </source>
</evidence>
<keyword evidence="4" id="KW-0677">Repeat</keyword>
<dbReference type="Gene3D" id="1.10.238.10">
    <property type="entry name" value="EF-hand"/>
    <property type="match status" value="2"/>
</dbReference>
<dbReference type="Pfam" id="PF13202">
    <property type="entry name" value="EF-hand_5"/>
    <property type="match status" value="1"/>
</dbReference>
<comment type="caution">
    <text evidence="8">The sequence shown here is derived from an EMBL/GenBank/DDBJ whole genome shotgun (WGS) entry which is preliminary data.</text>
</comment>
<dbReference type="InterPro" id="IPR028846">
    <property type="entry name" value="Recoverin"/>
</dbReference>
<reference evidence="8 9" key="1">
    <citation type="journal article" date="2018" name="Sci. Rep.">
        <title>Genomic signatures of local adaptation to the degree of environmental predictability in rotifers.</title>
        <authorList>
            <person name="Franch-Gras L."/>
            <person name="Hahn C."/>
            <person name="Garcia-Roger E.M."/>
            <person name="Carmona M.J."/>
            <person name="Serra M."/>
            <person name="Gomez A."/>
        </authorList>
    </citation>
    <scope>NUCLEOTIDE SEQUENCE [LARGE SCALE GENOMIC DNA]</scope>
    <source>
        <strain evidence="8">HYR1</strain>
    </source>
</reference>
<dbReference type="PROSITE" id="PS00018">
    <property type="entry name" value="EF_HAND_1"/>
    <property type="match status" value="2"/>
</dbReference>
<comment type="similarity">
    <text evidence="1">Belongs to the recoverin family.</text>
</comment>
<evidence type="ECO:0000256" key="1">
    <source>
        <dbReference type="ARBA" id="ARBA00006049"/>
    </source>
</evidence>
<dbReference type="SUPFAM" id="SSF47473">
    <property type="entry name" value="EF-hand"/>
    <property type="match status" value="1"/>
</dbReference>
<keyword evidence="6" id="KW-0449">Lipoprotein</keyword>
<dbReference type="PANTHER" id="PTHR23055">
    <property type="entry name" value="CALCIUM BINDING PROTEINS"/>
    <property type="match status" value="1"/>
</dbReference>
<dbReference type="InterPro" id="IPR018247">
    <property type="entry name" value="EF_Hand_1_Ca_BS"/>
</dbReference>
<keyword evidence="5" id="KW-0106">Calcium</keyword>
<dbReference type="PROSITE" id="PS50222">
    <property type="entry name" value="EF_HAND_2"/>
    <property type="match status" value="3"/>
</dbReference>
<dbReference type="OrthoDB" id="191686at2759"/>